<evidence type="ECO:0000256" key="6">
    <source>
        <dbReference type="ARBA" id="ARBA00023170"/>
    </source>
</evidence>
<feature type="non-terminal residue" evidence="11">
    <location>
        <position position="428"/>
    </location>
</feature>
<evidence type="ECO:0000313" key="11">
    <source>
        <dbReference type="EMBL" id="CAH3182704.1"/>
    </source>
</evidence>
<evidence type="ECO:0000256" key="7">
    <source>
        <dbReference type="ARBA" id="ARBA00023224"/>
    </source>
</evidence>
<gene>
    <name evidence="11" type="ORF">PLOB_00027457</name>
</gene>
<dbReference type="InterPro" id="IPR017452">
    <property type="entry name" value="GPCR_Rhodpsn_7TM"/>
</dbReference>
<dbReference type="EMBL" id="CALNXK010000330">
    <property type="protein sequence ID" value="CAH3182704.1"/>
    <property type="molecule type" value="Genomic_DNA"/>
</dbReference>
<dbReference type="PRINTS" id="PR00237">
    <property type="entry name" value="GPCRRHODOPSN"/>
</dbReference>
<keyword evidence="4 8" id="KW-0297">G-protein coupled receptor</keyword>
<keyword evidence="6 8" id="KW-0675">Receptor</keyword>
<feature type="transmembrane region" description="Helical" evidence="9">
    <location>
        <begin position="310"/>
        <end position="337"/>
    </location>
</feature>
<feature type="transmembrane region" description="Helical" evidence="9">
    <location>
        <begin position="240"/>
        <end position="264"/>
    </location>
</feature>
<dbReference type="SMART" id="SM01381">
    <property type="entry name" value="7TM_GPCR_Srsx"/>
    <property type="match status" value="1"/>
</dbReference>
<comment type="subcellular location">
    <subcellularLocation>
        <location evidence="1">Membrane</location>
        <topology evidence="1">Multi-pass membrane protein</topology>
    </subcellularLocation>
</comment>
<protein>
    <recommendedName>
        <fullName evidence="10">G-protein coupled receptors family 1 profile domain-containing protein</fullName>
    </recommendedName>
</protein>
<evidence type="ECO:0000256" key="5">
    <source>
        <dbReference type="ARBA" id="ARBA00023136"/>
    </source>
</evidence>
<keyword evidence="12" id="KW-1185">Reference proteome</keyword>
<dbReference type="Gene3D" id="1.20.1070.10">
    <property type="entry name" value="Rhodopsin 7-helix transmembrane proteins"/>
    <property type="match status" value="2"/>
</dbReference>
<comment type="similarity">
    <text evidence="8">Belongs to the G-protein coupled receptor 1 family.</text>
</comment>
<sequence length="428" mass="48478">MDSSCSSLINPEVLKVGATVAYSLILVVSLVANSLIVLIVYKTPTLRKPINMLIANMAMSDLLYPIFLCPVRLAELHTAGSWRIGGTLGQALCKIYPFLAEISMVVSIQSLVLITVDRYAAVVVPLRSPLIGRKVCSCLIVGTWILAAAFCWPYLFNFNLVEYKEGKRCIHQWEVIFGEKSSFGIYLLSACILFFYIPFVVLVILYSIILIKLKKQAHPGEQSASAEEQRTRRNRNVLKMTIAIVVTFFICWITFSIQVVTIYFVPKITLDCKFRVSYFVALFLAYTNCAINPIICLTFSSNYRQALRRLVNCCGAVCRCLIVGTWILAVLFCWPYLFNFNLAEYQGEKWCNNQWDVIFGEKSSFGIYLLSASILFFYIPFVVLVILYSIILVKLKKQAHPGEQSASAEEQRTRRNRKVLKMTVAIVV</sequence>
<feature type="transmembrane region" description="Helical" evidence="9">
    <location>
        <begin position="20"/>
        <end position="41"/>
    </location>
</feature>
<dbReference type="PANTHER" id="PTHR24243:SF208">
    <property type="entry name" value="PYROKININ-1 RECEPTOR"/>
    <property type="match status" value="1"/>
</dbReference>
<dbReference type="Proteomes" id="UP001159405">
    <property type="component" value="Unassembled WGS sequence"/>
</dbReference>
<feature type="domain" description="G-protein coupled receptors family 1 profile" evidence="10">
    <location>
        <begin position="32"/>
        <end position="296"/>
    </location>
</feature>
<dbReference type="InterPro" id="IPR000276">
    <property type="entry name" value="GPCR_Rhodpsn"/>
</dbReference>
<feature type="domain" description="G-protein coupled receptors family 1 profile" evidence="10">
    <location>
        <begin position="321"/>
        <end position="428"/>
    </location>
</feature>
<feature type="transmembrane region" description="Helical" evidence="9">
    <location>
        <begin position="135"/>
        <end position="155"/>
    </location>
</feature>
<feature type="transmembrane region" description="Helical" evidence="9">
    <location>
        <begin position="365"/>
        <end position="391"/>
    </location>
</feature>
<feature type="transmembrane region" description="Helical" evidence="9">
    <location>
        <begin position="276"/>
        <end position="298"/>
    </location>
</feature>
<feature type="transmembrane region" description="Helical" evidence="9">
    <location>
        <begin position="183"/>
        <end position="209"/>
    </location>
</feature>
<evidence type="ECO:0000313" key="12">
    <source>
        <dbReference type="Proteomes" id="UP001159405"/>
    </source>
</evidence>
<dbReference type="PANTHER" id="PTHR24243">
    <property type="entry name" value="G-PROTEIN COUPLED RECEPTOR"/>
    <property type="match status" value="1"/>
</dbReference>
<dbReference type="Pfam" id="PF00001">
    <property type="entry name" value="7tm_1"/>
    <property type="match status" value="2"/>
</dbReference>
<keyword evidence="2 8" id="KW-0812">Transmembrane</keyword>
<evidence type="ECO:0000256" key="1">
    <source>
        <dbReference type="ARBA" id="ARBA00004141"/>
    </source>
</evidence>
<reference evidence="11 12" key="1">
    <citation type="submission" date="2022-05" db="EMBL/GenBank/DDBJ databases">
        <authorList>
            <consortium name="Genoscope - CEA"/>
            <person name="William W."/>
        </authorList>
    </citation>
    <scope>NUCLEOTIDE SEQUENCE [LARGE SCALE GENOMIC DNA]</scope>
</reference>
<keyword evidence="3 9" id="KW-1133">Transmembrane helix</keyword>
<accession>A0ABN8RUQ2</accession>
<comment type="caution">
    <text evidence="11">The sequence shown here is derived from an EMBL/GenBank/DDBJ whole genome shotgun (WGS) entry which is preliminary data.</text>
</comment>
<evidence type="ECO:0000259" key="10">
    <source>
        <dbReference type="PROSITE" id="PS50262"/>
    </source>
</evidence>
<proteinExistence type="inferred from homology"/>
<dbReference type="PROSITE" id="PS00237">
    <property type="entry name" value="G_PROTEIN_RECEP_F1_1"/>
    <property type="match status" value="1"/>
</dbReference>
<evidence type="ECO:0000256" key="3">
    <source>
        <dbReference type="ARBA" id="ARBA00022989"/>
    </source>
</evidence>
<evidence type="ECO:0000256" key="9">
    <source>
        <dbReference type="SAM" id="Phobius"/>
    </source>
</evidence>
<feature type="transmembrane region" description="Helical" evidence="9">
    <location>
        <begin position="53"/>
        <end position="74"/>
    </location>
</feature>
<feature type="transmembrane region" description="Helical" evidence="9">
    <location>
        <begin position="94"/>
        <end position="114"/>
    </location>
</feature>
<evidence type="ECO:0000256" key="4">
    <source>
        <dbReference type="ARBA" id="ARBA00023040"/>
    </source>
</evidence>
<dbReference type="CDD" id="cd00637">
    <property type="entry name" value="7tm_classA_rhodopsin-like"/>
    <property type="match status" value="1"/>
</dbReference>
<name>A0ABN8RUQ2_9CNID</name>
<dbReference type="PROSITE" id="PS50262">
    <property type="entry name" value="G_PROTEIN_RECEP_F1_2"/>
    <property type="match status" value="2"/>
</dbReference>
<evidence type="ECO:0000256" key="8">
    <source>
        <dbReference type="RuleBase" id="RU000688"/>
    </source>
</evidence>
<evidence type="ECO:0000256" key="2">
    <source>
        <dbReference type="ARBA" id="ARBA00022692"/>
    </source>
</evidence>
<dbReference type="SUPFAM" id="SSF81321">
    <property type="entry name" value="Family A G protein-coupled receptor-like"/>
    <property type="match status" value="2"/>
</dbReference>
<keyword evidence="7 8" id="KW-0807">Transducer</keyword>
<organism evidence="11 12">
    <name type="scientific">Porites lobata</name>
    <dbReference type="NCBI Taxonomy" id="104759"/>
    <lineage>
        <taxon>Eukaryota</taxon>
        <taxon>Metazoa</taxon>
        <taxon>Cnidaria</taxon>
        <taxon>Anthozoa</taxon>
        <taxon>Hexacorallia</taxon>
        <taxon>Scleractinia</taxon>
        <taxon>Fungiina</taxon>
        <taxon>Poritidae</taxon>
        <taxon>Porites</taxon>
    </lineage>
</organism>
<keyword evidence="5 9" id="KW-0472">Membrane</keyword>